<gene>
    <name evidence="1" type="ORF">FGF80_18430</name>
</gene>
<dbReference type="InterPro" id="IPR006311">
    <property type="entry name" value="TAT_signal"/>
</dbReference>
<evidence type="ECO:0000313" key="2">
    <source>
        <dbReference type="Proteomes" id="UP000307562"/>
    </source>
</evidence>
<dbReference type="Proteomes" id="UP000307562">
    <property type="component" value="Plasmid pNPA70"/>
</dbReference>
<dbReference type="KEGG" id="npl:FGF80_18430"/>
<evidence type="ECO:0000313" key="1">
    <source>
        <dbReference type="EMBL" id="QCW05228.1"/>
    </source>
</evidence>
<dbReference type="RefSeq" id="WP_138655685.1">
    <property type="nucleotide sequence ID" value="NZ_CP040639.1"/>
</dbReference>
<geneLocation type="plasmid" evidence="2">
    <name>pnpa70</name>
</geneLocation>
<proteinExistence type="predicted"/>
<name>A0A4P9TJQ1_9EURY</name>
<keyword evidence="2" id="KW-1185">Reference proteome</keyword>
<dbReference type="AlphaFoldDB" id="A0A4P9TJQ1"/>
<dbReference type="EMBL" id="CP040639">
    <property type="protein sequence ID" value="QCW05228.1"/>
    <property type="molecule type" value="Genomic_DNA"/>
</dbReference>
<sequence length="260" mass="29410">MSVSRRRFLATAATTAAAAVAVPGLASAADPPGWTLSHITAVGDDEAELRQYEPYLDIRFDDQQQQVGVYGWWAESSEHDTRAYYYWAKYAKQDSLADRIPFLGPLLSADSHFKDHEPIIVFTDPDSGDVQTVVYSGYHHFAVRLTGDEMTLAQDELSIPTHPSLAVATPHHHYRHQRDATRGVPAHTIAGSEFGSFLEKQPQWERNRVFAKSHDPAVFDPWVARDRGTWWDKSTRDYQFARIRILLNLRDGGETLITED</sequence>
<protein>
    <submittedName>
        <fullName evidence="1">Uncharacterized protein</fullName>
    </submittedName>
</protein>
<reference evidence="2" key="1">
    <citation type="submission" date="2019-05" db="EMBL/GenBank/DDBJ databases">
        <title>Complete Genome Sequence and Methylation Pattern of the Halophilic Archaeon Natrinema pallidum BOL6-1.</title>
        <authorList>
            <person name="DasSarma P."/>
            <person name="DasSarma B.P."/>
            <person name="DasSarma S.L."/>
            <person name="Martinez F.L."/>
            <person name="Guzman D."/>
            <person name="Roberts R.J."/>
            <person name="DasSarma S."/>
        </authorList>
    </citation>
    <scope>NUCLEOTIDE SEQUENCE [LARGE SCALE GENOMIC DNA]</scope>
    <source>
        <strain evidence="2">BOL6-1</strain>
        <plasmid evidence="2">pnpa70</plasmid>
    </source>
</reference>
<keyword evidence="1" id="KW-0614">Plasmid</keyword>
<dbReference type="GeneID" id="96158114"/>
<dbReference type="PROSITE" id="PS51318">
    <property type="entry name" value="TAT"/>
    <property type="match status" value="1"/>
</dbReference>
<organism evidence="1 2">
    <name type="scientific">Natrinema pallidum</name>
    <dbReference type="NCBI Taxonomy" id="69527"/>
    <lineage>
        <taxon>Archaea</taxon>
        <taxon>Methanobacteriati</taxon>
        <taxon>Methanobacteriota</taxon>
        <taxon>Stenosarchaea group</taxon>
        <taxon>Halobacteria</taxon>
        <taxon>Halobacteriales</taxon>
        <taxon>Natrialbaceae</taxon>
        <taxon>Natrinema</taxon>
    </lineage>
</organism>
<accession>A0A4P9TJQ1</accession>